<organism evidence="12 13">
    <name type="scientific">Thiothrix lacustris</name>
    <dbReference type="NCBI Taxonomy" id="525917"/>
    <lineage>
        <taxon>Bacteria</taxon>
        <taxon>Pseudomonadati</taxon>
        <taxon>Pseudomonadota</taxon>
        <taxon>Gammaproteobacteria</taxon>
        <taxon>Thiotrichales</taxon>
        <taxon>Thiotrichaceae</taxon>
        <taxon>Thiothrix</taxon>
    </lineage>
</organism>
<feature type="domain" description="ABC transporter" evidence="11">
    <location>
        <begin position="254"/>
        <end position="499"/>
    </location>
</feature>
<evidence type="ECO:0000256" key="10">
    <source>
        <dbReference type="SAM" id="Phobius"/>
    </source>
</evidence>
<dbReference type="InterPro" id="IPR003439">
    <property type="entry name" value="ABC_transporter-like_ATP-bd"/>
</dbReference>
<keyword evidence="10" id="KW-1133">Transmembrane helix</keyword>
<keyword evidence="3" id="KW-1003">Cell membrane</keyword>
<evidence type="ECO:0000256" key="5">
    <source>
        <dbReference type="ARBA" id="ARBA00022737"/>
    </source>
</evidence>
<dbReference type="CDD" id="cd03216">
    <property type="entry name" value="ABC_Carb_Monos_I"/>
    <property type="match status" value="1"/>
</dbReference>
<dbReference type="PANTHER" id="PTHR43790">
    <property type="entry name" value="CARBOHYDRATE TRANSPORT ATP-BINDING PROTEIN MG119-RELATED"/>
    <property type="match status" value="1"/>
</dbReference>
<evidence type="ECO:0000256" key="4">
    <source>
        <dbReference type="ARBA" id="ARBA00022597"/>
    </source>
</evidence>
<keyword evidence="5" id="KW-0677">Repeat</keyword>
<feature type="transmembrane region" description="Helical" evidence="10">
    <location>
        <begin position="523"/>
        <end position="546"/>
    </location>
</feature>
<dbReference type="PROSITE" id="PS00211">
    <property type="entry name" value="ABC_TRANSPORTER_1"/>
    <property type="match status" value="1"/>
</dbReference>
<dbReference type="Gene3D" id="3.40.50.300">
    <property type="entry name" value="P-loop containing nucleotide triphosphate hydrolases"/>
    <property type="match status" value="2"/>
</dbReference>
<comment type="subcellular location">
    <subcellularLocation>
        <location evidence="1">Cell membrane</location>
        <topology evidence="1">Peripheral membrane protein</topology>
    </subcellularLocation>
</comment>
<dbReference type="PANTHER" id="PTHR43790:SF4">
    <property type="entry name" value="GUANOSINE IMPORT ATP-BINDING PROTEIN NUPO"/>
    <property type="match status" value="1"/>
</dbReference>
<keyword evidence="6" id="KW-0547">Nucleotide-binding</keyword>
<dbReference type="SUPFAM" id="SSF52540">
    <property type="entry name" value="P-loop containing nucleoside triphosphate hydrolases"/>
    <property type="match status" value="2"/>
</dbReference>
<evidence type="ECO:0000313" key="13">
    <source>
        <dbReference type="Proteomes" id="UP000192491"/>
    </source>
</evidence>
<evidence type="ECO:0000259" key="11">
    <source>
        <dbReference type="PROSITE" id="PS50893"/>
    </source>
</evidence>
<dbReference type="PROSITE" id="PS50893">
    <property type="entry name" value="ABC_TRANSPORTER_2"/>
    <property type="match status" value="2"/>
</dbReference>
<dbReference type="InterPro" id="IPR050107">
    <property type="entry name" value="ABC_carbohydrate_import_ATPase"/>
</dbReference>
<gene>
    <name evidence="12" type="ORF">BWK73_54470</name>
</gene>
<accession>A0A1Y1Q6J1</accession>
<keyword evidence="10" id="KW-0812">Transmembrane</keyword>
<reference evidence="12 13" key="1">
    <citation type="submission" date="2017-01" db="EMBL/GenBank/DDBJ databases">
        <title>Novel large sulfur bacteria in the metagenomes of groundwater-fed chemosynthetic microbial mats in the Lake Huron basin.</title>
        <authorList>
            <person name="Sharrar A.M."/>
            <person name="Flood B.E."/>
            <person name="Bailey J.V."/>
            <person name="Jones D.S."/>
            <person name="Biddanda B."/>
            <person name="Ruberg S.A."/>
            <person name="Marcus D.N."/>
            <person name="Dick G.J."/>
        </authorList>
    </citation>
    <scope>NUCLEOTIDE SEQUENCE [LARGE SCALE GENOMIC DNA]</scope>
    <source>
        <strain evidence="12">A8</strain>
    </source>
</reference>
<evidence type="ECO:0000256" key="1">
    <source>
        <dbReference type="ARBA" id="ARBA00004202"/>
    </source>
</evidence>
<evidence type="ECO:0000256" key="6">
    <source>
        <dbReference type="ARBA" id="ARBA00022741"/>
    </source>
</evidence>
<evidence type="ECO:0000256" key="9">
    <source>
        <dbReference type="ARBA" id="ARBA00023136"/>
    </source>
</evidence>
<sequence>MTAPRLELRGISKYYPSVIANEAINLTVMPGEIHALLGENGAGKSTLMKAVYGVVKPDKGEILWNGEPVNIHSPAQARKLGIGMVFQHFSLFDTLSVTQNIALAMDAKQNMKALAQQIEEVSESYGLPLNPHRLVHDLSVGERQRVEIVRCLLQNPQLLIMDEPTSVLTPQAVRKLFETLRRLSDEGCSILYISHKLEEIRELCHKATVLRMGRVSGEADPRRETAKSLAEMMVGRELPVCEHAPARTDGAERLVVKQLSRVSEDPFGTDLHDINLSVRSGEIFGIAGVSGNGQQELLYALSGEKPSPHANDILIKGQAAGRLNPAQRRKLGLRFVPEERLGRGAVPAMSLAYNALLTGHEDGMSNTGFISHRRMRDFSRHCIECFSVKCSGDHAEAKSLSGGNVQKYIVGRELLLKPDVLIIAQPTWGVDVGAASFIRQTLVNLRKDNVAILVVSEELDELFEICDRIAVIHHGKLSPAMNARSTTLEDIGILMGGGSLVAHTEDTDHAFKLQPRPQPSQRMVWLSPLLAIALMLLVGMVIFTLLGQSPQGISCVFH</sequence>
<dbReference type="CDD" id="cd03215">
    <property type="entry name" value="ABC_Carb_Monos_II"/>
    <property type="match status" value="1"/>
</dbReference>
<comment type="caution">
    <text evidence="12">The sequence shown here is derived from an EMBL/GenBank/DDBJ whole genome shotgun (WGS) entry which is preliminary data.</text>
</comment>
<keyword evidence="8" id="KW-1278">Translocase</keyword>
<proteinExistence type="predicted"/>
<evidence type="ECO:0000313" key="12">
    <source>
        <dbReference type="EMBL" id="OQW97393.1"/>
    </source>
</evidence>
<feature type="domain" description="ABC transporter" evidence="11">
    <location>
        <begin position="6"/>
        <end position="237"/>
    </location>
</feature>
<evidence type="ECO:0000256" key="7">
    <source>
        <dbReference type="ARBA" id="ARBA00022840"/>
    </source>
</evidence>
<protein>
    <submittedName>
        <fullName evidence="12">ABC transporter</fullName>
    </submittedName>
</protein>
<dbReference type="InterPro" id="IPR027417">
    <property type="entry name" value="P-loop_NTPase"/>
</dbReference>
<evidence type="ECO:0000256" key="8">
    <source>
        <dbReference type="ARBA" id="ARBA00022967"/>
    </source>
</evidence>
<dbReference type="GO" id="GO:0016887">
    <property type="term" value="F:ATP hydrolysis activity"/>
    <property type="evidence" value="ECO:0007669"/>
    <property type="project" value="InterPro"/>
</dbReference>
<name>A0A1Y1Q6J1_9GAMM</name>
<evidence type="ECO:0000256" key="3">
    <source>
        <dbReference type="ARBA" id="ARBA00022475"/>
    </source>
</evidence>
<dbReference type="SMART" id="SM00382">
    <property type="entry name" value="AAA"/>
    <property type="match status" value="1"/>
</dbReference>
<dbReference type="InterPro" id="IPR017871">
    <property type="entry name" value="ABC_transporter-like_CS"/>
</dbReference>
<evidence type="ECO:0000256" key="2">
    <source>
        <dbReference type="ARBA" id="ARBA00022448"/>
    </source>
</evidence>
<dbReference type="Pfam" id="PF00005">
    <property type="entry name" value="ABC_tran"/>
    <property type="match status" value="2"/>
</dbReference>
<dbReference type="InterPro" id="IPR003593">
    <property type="entry name" value="AAA+_ATPase"/>
</dbReference>
<dbReference type="FunFam" id="3.40.50.300:FF:000127">
    <property type="entry name" value="Ribose import ATP-binding protein RbsA"/>
    <property type="match status" value="1"/>
</dbReference>
<keyword evidence="7" id="KW-0067">ATP-binding</keyword>
<keyword evidence="9 10" id="KW-0472">Membrane</keyword>
<dbReference type="GO" id="GO:0005886">
    <property type="term" value="C:plasma membrane"/>
    <property type="evidence" value="ECO:0007669"/>
    <property type="project" value="UniProtKB-SubCell"/>
</dbReference>
<dbReference type="EMBL" id="MTEJ01000808">
    <property type="protein sequence ID" value="OQW97393.1"/>
    <property type="molecule type" value="Genomic_DNA"/>
</dbReference>
<dbReference type="GO" id="GO:0005524">
    <property type="term" value="F:ATP binding"/>
    <property type="evidence" value="ECO:0007669"/>
    <property type="project" value="UniProtKB-KW"/>
</dbReference>
<keyword evidence="2" id="KW-0813">Transport</keyword>
<keyword evidence="4" id="KW-0762">Sugar transport</keyword>
<dbReference type="AlphaFoldDB" id="A0A1Y1Q6J1"/>
<dbReference type="Proteomes" id="UP000192491">
    <property type="component" value="Unassembled WGS sequence"/>
</dbReference>